<accession>A0A101HPC5</accession>
<reference evidence="4" key="1">
    <citation type="journal article" date="2015" name="MBio">
        <title>Genome-Resolved Metagenomic Analysis Reveals Roles for Candidate Phyla and Other Microbial Community Members in Biogeochemical Transformations in Oil Reservoirs.</title>
        <authorList>
            <person name="Hu P."/>
            <person name="Tom L."/>
            <person name="Singh A."/>
            <person name="Thomas B.C."/>
            <person name="Baker B.J."/>
            <person name="Piceno Y.M."/>
            <person name="Andersen G.L."/>
            <person name="Banfield J.F."/>
        </authorList>
    </citation>
    <scope>NUCLEOTIDE SEQUENCE [LARGE SCALE GENOMIC DNA]</scope>
</reference>
<protein>
    <recommendedName>
        <fullName evidence="5">Deacetylase PdaC domain-containing protein</fullName>
    </recommendedName>
</protein>
<sequence length="233" mass="26473">MRKLLIAGYLFIALAVVFSYTVDLPEQIFVSQGKLISVLGENVIEDSEICAVNVQIPSVNGLRDRPFEQFLNSTIEGEISRYRSEIEELARKAFEESKTSEWPFRTFDVYVVYSAYLSDGILSIDMVFSEFTGGAHPNASRRTYNIDLEKSRLVALHNILGSKKTEEKLNGLIKEEISARDDLWPEYFEGVTSDQGFYLKGGRLCIYFQPYEIGPWAVGMPEFCFSLEELLGN</sequence>
<feature type="domain" description="Deacetylase PdaC" evidence="2">
    <location>
        <begin position="45"/>
        <end position="138"/>
    </location>
</feature>
<dbReference type="Pfam" id="PF11738">
    <property type="entry name" value="DUF3298"/>
    <property type="match status" value="1"/>
</dbReference>
<organism evidence="3 4">
    <name type="scientific">Mesotoga prima</name>
    <dbReference type="NCBI Taxonomy" id="1184387"/>
    <lineage>
        <taxon>Bacteria</taxon>
        <taxon>Thermotogati</taxon>
        <taxon>Thermotogota</taxon>
        <taxon>Thermotogae</taxon>
        <taxon>Kosmotogales</taxon>
        <taxon>Kosmotogaceae</taxon>
        <taxon>Mesotoga</taxon>
    </lineage>
</organism>
<evidence type="ECO:0000259" key="1">
    <source>
        <dbReference type="Pfam" id="PF11738"/>
    </source>
</evidence>
<dbReference type="EMBL" id="LGGP01000137">
    <property type="protein sequence ID" value="KUK80573.1"/>
    <property type="molecule type" value="Genomic_DNA"/>
</dbReference>
<evidence type="ECO:0000313" key="3">
    <source>
        <dbReference type="EMBL" id="KUK80573.1"/>
    </source>
</evidence>
<evidence type="ECO:0008006" key="5">
    <source>
        <dbReference type="Google" id="ProtNLM"/>
    </source>
</evidence>
<gene>
    <name evidence="3" type="ORF">XD94_0901</name>
</gene>
<dbReference type="Gene3D" id="3.90.640.20">
    <property type="entry name" value="Heat-shock cognate protein, ATPase"/>
    <property type="match status" value="1"/>
</dbReference>
<dbReference type="AlphaFoldDB" id="A0A101HPC5"/>
<name>A0A101HPC5_9BACT</name>
<dbReference type="Pfam" id="PF13739">
    <property type="entry name" value="PdaC"/>
    <property type="match status" value="1"/>
</dbReference>
<dbReference type="InterPro" id="IPR025303">
    <property type="entry name" value="PdaC"/>
</dbReference>
<dbReference type="Gene3D" id="3.30.565.40">
    <property type="entry name" value="Fervidobacterium nodosum Rt17-B1 like"/>
    <property type="match status" value="1"/>
</dbReference>
<comment type="caution">
    <text evidence="3">The sequence shown here is derived from an EMBL/GenBank/DDBJ whole genome shotgun (WGS) entry which is preliminary data.</text>
</comment>
<evidence type="ECO:0000259" key="2">
    <source>
        <dbReference type="Pfam" id="PF13739"/>
    </source>
</evidence>
<evidence type="ECO:0000313" key="4">
    <source>
        <dbReference type="Proteomes" id="UP000054092"/>
    </source>
</evidence>
<dbReference type="Proteomes" id="UP000054092">
    <property type="component" value="Unassembled WGS sequence"/>
</dbReference>
<proteinExistence type="predicted"/>
<dbReference type="InterPro" id="IPR021729">
    <property type="entry name" value="DUF3298"/>
</dbReference>
<feature type="domain" description="DUF3298" evidence="1">
    <location>
        <begin position="164"/>
        <end position="223"/>
    </location>
</feature>
<dbReference type="InterPro" id="IPR037126">
    <property type="entry name" value="PdaC/RsiV-like_sf"/>
</dbReference>
<dbReference type="PATRIC" id="fig|1184387.3.peg.1300"/>